<dbReference type="InterPro" id="IPR025870">
    <property type="entry name" value="Glyoxalase-like_dom"/>
</dbReference>
<dbReference type="EMBL" id="JAWDIP010000003">
    <property type="protein sequence ID" value="MDY0395356.1"/>
    <property type="molecule type" value="Genomic_DNA"/>
</dbReference>
<accession>A0ABU5C7S1</accession>
<keyword evidence="3" id="KW-1185">Reference proteome</keyword>
<sequence>MLALDHIVISGKNAESASSNYGRKFSIKAIKGGDHANWGTYNYLAYFSNESYIEWLGVNDPEKMKTADNPLIQHLSKILEETEQPTAFQFALRTTEMNEYIRHFQEKDIRFYGPVPGQRQRPDGSTLKWRMLFPLFDYQKRDAAVSD</sequence>
<organism evidence="2 3">
    <name type="scientific">Tigheibacillus halophilus</name>
    <dbReference type="NCBI Taxonomy" id="361280"/>
    <lineage>
        <taxon>Bacteria</taxon>
        <taxon>Bacillati</taxon>
        <taxon>Bacillota</taxon>
        <taxon>Bacilli</taxon>
        <taxon>Bacillales</taxon>
        <taxon>Bacillaceae</taxon>
        <taxon>Tigheibacillus</taxon>
    </lineage>
</organism>
<dbReference type="Pfam" id="PF13468">
    <property type="entry name" value="Glyoxalase_3"/>
    <property type="match status" value="1"/>
</dbReference>
<comment type="caution">
    <text evidence="2">The sequence shown here is derived from an EMBL/GenBank/DDBJ whole genome shotgun (WGS) entry which is preliminary data.</text>
</comment>
<protein>
    <submittedName>
        <fullName evidence="2">VOC family protein</fullName>
    </submittedName>
</protein>
<evidence type="ECO:0000313" key="3">
    <source>
        <dbReference type="Proteomes" id="UP001281447"/>
    </source>
</evidence>
<dbReference type="InterPro" id="IPR029068">
    <property type="entry name" value="Glyas_Bleomycin-R_OHBP_Dase"/>
</dbReference>
<dbReference type="Proteomes" id="UP001281447">
    <property type="component" value="Unassembled WGS sequence"/>
</dbReference>
<feature type="domain" description="Glyoxalase-like" evidence="1">
    <location>
        <begin position="4"/>
        <end position="134"/>
    </location>
</feature>
<evidence type="ECO:0000313" key="2">
    <source>
        <dbReference type="EMBL" id="MDY0395356.1"/>
    </source>
</evidence>
<proteinExistence type="predicted"/>
<dbReference type="PANTHER" id="PTHR40265:SF1">
    <property type="entry name" value="GLYOXALASE-LIKE DOMAIN-CONTAINING PROTEIN"/>
    <property type="match status" value="1"/>
</dbReference>
<dbReference type="SUPFAM" id="SSF54593">
    <property type="entry name" value="Glyoxalase/Bleomycin resistance protein/Dihydroxybiphenyl dioxygenase"/>
    <property type="match status" value="1"/>
</dbReference>
<gene>
    <name evidence="2" type="ORF">RWE15_14125</name>
</gene>
<dbReference type="PANTHER" id="PTHR40265">
    <property type="entry name" value="BLL2707 PROTEIN"/>
    <property type="match status" value="1"/>
</dbReference>
<name>A0ABU5C7S1_9BACI</name>
<reference evidence="2 3" key="1">
    <citation type="submission" date="2023-10" db="EMBL/GenBank/DDBJ databases">
        <title>Virgibacillus halophilus 5B73C genome.</title>
        <authorList>
            <person name="Miliotis G."/>
            <person name="Sengupta P."/>
            <person name="Hameed A."/>
            <person name="Chuvochina M."/>
            <person name="Mcdonagh F."/>
            <person name="Simpson A.C."/>
            <person name="Singh N.K."/>
            <person name="Rekha P.D."/>
            <person name="Raman K."/>
            <person name="Hugenholtz P."/>
            <person name="Venkateswaran K."/>
        </authorList>
    </citation>
    <scope>NUCLEOTIDE SEQUENCE [LARGE SCALE GENOMIC DNA]</scope>
    <source>
        <strain evidence="2 3">5B73C</strain>
    </source>
</reference>
<evidence type="ECO:0000259" key="1">
    <source>
        <dbReference type="Pfam" id="PF13468"/>
    </source>
</evidence>
<dbReference type="Gene3D" id="3.10.180.10">
    <property type="entry name" value="2,3-Dihydroxybiphenyl 1,2-Dioxygenase, domain 1"/>
    <property type="match status" value="1"/>
</dbReference>